<dbReference type="EMBL" id="CM047585">
    <property type="protein sequence ID" value="KAI9909851.1"/>
    <property type="molecule type" value="Genomic_DNA"/>
</dbReference>
<evidence type="ECO:0000313" key="2">
    <source>
        <dbReference type="Proteomes" id="UP001163321"/>
    </source>
</evidence>
<proteinExistence type="predicted"/>
<name>A0ACC0VUS7_9STRA</name>
<accession>A0ACC0VUS7</accession>
<keyword evidence="2" id="KW-1185">Reference proteome</keyword>
<gene>
    <name evidence="1" type="ORF">PsorP6_010623</name>
</gene>
<evidence type="ECO:0000313" key="1">
    <source>
        <dbReference type="EMBL" id="KAI9909851.1"/>
    </source>
</evidence>
<protein>
    <submittedName>
        <fullName evidence="1">Uncharacterized protein</fullName>
    </submittedName>
</protein>
<reference evidence="1 2" key="1">
    <citation type="journal article" date="2022" name="bioRxiv">
        <title>The genome of the oomycete Peronosclerospora sorghi, a cosmopolitan pathogen of maize and sorghum, is inflated with dispersed pseudogenes.</title>
        <authorList>
            <person name="Fletcher K."/>
            <person name="Martin F."/>
            <person name="Isakeit T."/>
            <person name="Cavanaugh K."/>
            <person name="Magill C."/>
            <person name="Michelmore R."/>
        </authorList>
    </citation>
    <scope>NUCLEOTIDE SEQUENCE [LARGE SCALE GENOMIC DNA]</scope>
    <source>
        <strain evidence="1">P6</strain>
    </source>
</reference>
<organism evidence="1 2">
    <name type="scientific">Peronosclerospora sorghi</name>
    <dbReference type="NCBI Taxonomy" id="230839"/>
    <lineage>
        <taxon>Eukaryota</taxon>
        <taxon>Sar</taxon>
        <taxon>Stramenopiles</taxon>
        <taxon>Oomycota</taxon>
        <taxon>Peronosporomycetes</taxon>
        <taxon>Peronosporales</taxon>
        <taxon>Peronosporaceae</taxon>
        <taxon>Peronosclerospora</taxon>
    </lineage>
</organism>
<dbReference type="Proteomes" id="UP001163321">
    <property type="component" value="Chromosome 6"/>
</dbReference>
<sequence length="512" mass="53772">MAFSFGTTTAAPAAASGFSFGAAAGAPPASSGFSFGSTAPAPSAPPTGGFSFGAAPTTSGFSFGTTPTTSGFSFGAKPAATPATGFSLSSGNASLANPFGSSSATPATSGFNCGASTTPATITGGFGFNPAEPAAPSLPPGPPITLETVFEELPEDVKKNITQFHKFLKEQDQSDAFLKTVSPRLIEVLRENMIRLEQEVLARHNRQNSQTAAVHHMRQDVRQLLHQVDAATLTRRNLDPSSVPNLYHIMRRVEMPSPYYWDLLKHFEQKMAAIKAQIEDIEAQLKPLYDERDGAENRMEMPAPMQLQHILLAQNTALVQAAAQVAEVHEKAEEVRQLFLATMMKDLARRGEKNPAAFQNPFDKRKKSSEADKRQAIDKIRFRTSVAPTIVTPQPTTAFAPPSTFGFGTPAATSSTPAASGFSFGTSSAPAKTVSFNLTSTTATSVAPPATTTSVTAAPLAAGSTVGGFSVPSVATNSFGVTTLSFLPSATDTTAKTSVGAKRAGGRMQKKR</sequence>
<comment type="caution">
    <text evidence="1">The sequence shown here is derived from an EMBL/GenBank/DDBJ whole genome shotgun (WGS) entry which is preliminary data.</text>
</comment>